<protein>
    <submittedName>
        <fullName evidence="6">Sugar-binding transcriptional regulator</fullName>
    </submittedName>
</protein>
<dbReference type="InterPro" id="IPR037171">
    <property type="entry name" value="NagB/RpiA_transferase-like"/>
</dbReference>
<evidence type="ECO:0000259" key="5">
    <source>
        <dbReference type="Pfam" id="PF04198"/>
    </source>
</evidence>
<organism evidence="6 7">
    <name type="scientific">Microbacterium kribbense</name>
    <dbReference type="NCBI Taxonomy" id="433645"/>
    <lineage>
        <taxon>Bacteria</taxon>
        <taxon>Bacillati</taxon>
        <taxon>Actinomycetota</taxon>
        <taxon>Actinomycetes</taxon>
        <taxon>Micrococcales</taxon>
        <taxon>Microbacteriaceae</taxon>
        <taxon>Microbacterium</taxon>
    </lineage>
</organism>
<comment type="similarity">
    <text evidence="1">Belongs to the SorC transcriptional regulatory family.</text>
</comment>
<evidence type="ECO:0000313" key="6">
    <source>
        <dbReference type="EMBL" id="GAA3759552.1"/>
    </source>
</evidence>
<dbReference type="PANTHER" id="PTHR34294">
    <property type="entry name" value="TRANSCRIPTIONAL REGULATOR-RELATED"/>
    <property type="match status" value="1"/>
</dbReference>
<dbReference type="InterPro" id="IPR007324">
    <property type="entry name" value="Sugar-bd_dom_put"/>
</dbReference>
<dbReference type="InterPro" id="IPR036388">
    <property type="entry name" value="WH-like_DNA-bd_sf"/>
</dbReference>
<evidence type="ECO:0000313" key="7">
    <source>
        <dbReference type="Proteomes" id="UP001500540"/>
    </source>
</evidence>
<evidence type="ECO:0000256" key="3">
    <source>
        <dbReference type="ARBA" id="ARBA00023125"/>
    </source>
</evidence>
<feature type="domain" description="Sugar-binding" evidence="5">
    <location>
        <begin position="61"/>
        <end position="310"/>
    </location>
</feature>
<dbReference type="Pfam" id="PF04198">
    <property type="entry name" value="Sugar-bind"/>
    <property type="match status" value="1"/>
</dbReference>
<dbReference type="SUPFAM" id="SSF100950">
    <property type="entry name" value="NagB/RpiA/CoA transferase-like"/>
    <property type="match status" value="1"/>
</dbReference>
<comment type="caution">
    <text evidence="6">The sequence shown here is derived from an EMBL/GenBank/DDBJ whole genome shotgun (WGS) entry which is preliminary data.</text>
</comment>
<gene>
    <name evidence="6" type="ORF">GCM10022240_10190</name>
</gene>
<evidence type="ECO:0000256" key="2">
    <source>
        <dbReference type="ARBA" id="ARBA00023015"/>
    </source>
</evidence>
<keyword evidence="4" id="KW-0804">Transcription</keyword>
<accession>A0ABP7GFE2</accession>
<evidence type="ECO:0000256" key="4">
    <source>
        <dbReference type="ARBA" id="ARBA00023163"/>
    </source>
</evidence>
<keyword evidence="7" id="KW-1185">Reference proteome</keyword>
<name>A0ABP7GFE2_9MICO</name>
<keyword evidence="3" id="KW-0238">DNA-binding</keyword>
<dbReference type="Proteomes" id="UP001500540">
    <property type="component" value="Unassembled WGS sequence"/>
</dbReference>
<dbReference type="EMBL" id="BAABAF010000003">
    <property type="protein sequence ID" value="GAA3759552.1"/>
    <property type="molecule type" value="Genomic_DNA"/>
</dbReference>
<evidence type="ECO:0000256" key="1">
    <source>
        <dbReference type="ARBA" id="ARBA00010466"/>
    </source>
</evidence>
<reference evidence="7" key="1">
    <citation type="journal article" date="2019" name="Int. J. Syst. Evol. Microbiol.">
        <title>The Global Catalogue of Microorganisms (GCM) 10K type strain sequencing project: providing services to taxonomists for standard genome sequencing and annotation.</title>
        <authorList>
            <consortium name="The Broad Institute Genomics Platform"/>
            <consortium name="The Broad Institute Genome Sequencing Center for Infectious Disease"/>
            <person name="Wu L."/>
            <person name="Ma J."/>
        </authorList>
    </citation>
    <scope>NUCLEOTIDE SEQUENCE [LARGE SCALE GENOMIC DNA]</scope>
    <source>
        <strain evidence="7">JCM 16950</strain>
    </source>
</reference>
<dbReference type="RefSeq" id="WP_344781219.1">
    <property type="nucleotide sequence ID" value="NZ_BAABAF010000003.1"/>
</dbReference>
<dbReference type="Gene3D" id="3.40.50.1360">
    <property type="match status" value="1"/>
</dbReference>
<dbReference type="PANTHER" id="PTHR34294:SF1">
    <property type="entry name" value="TRANSCRIPTIONAL REGULATOR LSRR"/>
    <property type="match status" value="1"/>
</dbReference>
<sequence>MSDDTELLSVRVAELYYEENKTQDEIGALLGITRWKAGRLLAQAREKGIVRIQIVHPRARRLGLERALRERFGLVEAVVVPVADGDDAQSRVAQAAADHLAALRPVPRILGISWGRTLQDVAGHLSDGWASGVRVVQINGGVSLNRRPGTAASTAATIAHKAAGEAILLPSPAILERPETKRAIEADRTVAAVMSLAAQASAYLFSAGVADASSVHVGSGYLTADDVAELVRKGAVGDVVGRYIEADGNIVDPALDERTLGLGLNALRSARTAIFVVAGQAKHDIARAVVTSGLCTVLVTDEATAQALLEENR</sequence>
<dbReference type="Gene3D" id="1.10.10.10">
    <property type="entry name" value="Winged helix-like DNA-binding domain superfamily/Winged helix DNA-binding domain"/>
    <property type="match status" value="1"/>
</dbReference>
<proteinExistence type="inferred from homology"/>
<dbReference type="InterPro" id="IPR051054">
    <property type="entry name" value="SorC_transcr_regulators"/>
</dbReference>
<keyword evidence="2" id="KW-0805">Transcription regulation</keyword>